<sequence length="86" mass="8910">MNFQPPCLDPTFEESELLIIVARKAVSCSYLEESVLLVIVARSEGERQYRTLISRWATAGGVIDAPGIGHAAGRGGNPAGGAPGGG</sequence>
<name>A0A2Z7CDA3_9LAMI</name>
<dbReference type="EMBL" id="KQ996471">
    <property type="protein sequence ID" value="KZV44908.1"/>
    <property type="molecule type" value="Genomic_DNA"/>
</dbReference>
<keyword evidence="2" id="KW-1185">Reference proteome</keyword>
<gene>
    <name evidence="1" type="ORF">F511_33107</name>
</gene>
<dbReference type="Proteomes" id="UP000250235">
    <property type="component" value="Unassembled WGS sequence"/>
</dbReference>
<evidence type="ECO:0000313" key="1">
    <source>
        <dbReference type="EMBL" id="KZV44908.1"/>
    </source>
</evidence>
<reference evidence="1 2" key="1">
    <citation type="journal article" date="2015" name="Proc. Natl. Acad. Sci. U.S.A.">
        <title>The resurrection genome of Boea hygrometrica: A blueprint for survival of dehydration.</title>
        <authorList>
            <person name="Xiao L."/>
            <person name="Yang G."/>
            <person name="Zhang L."/>
            <person name="Yang X."/>
            <person name="Zhao S."/>
            <person name="Ji Z."/>
            <person name="Zhou Q."/>
            <person name="Hu M."/>
            <person name="Wang Y."/>
            <person name="Chen M."/>
            <person name="Xu Y."/>
            <person name="Jin H."/>
            <person name="Xiao X."/>
            <person name="Hu G."/>
            <person name="Bao F."/>
            <person name="Hu Y."/>
            <person name="Wan P."/>
            <person name="Li L."/>
            <person name="Deng X."/>
            <person name="Kuang T."/>
            <person name="Xiang C."/>
            <person name="Zhu J.K."/>
            <person name="Oliver M.J."/>
            <person name="He Y."/>
        </authorList>
    </citation>
    <scope>NUCLEOTIDE SEQUENCE [LARGE SCALE GENOMIC DNA]</scope>
    <source>
        <strain evidence="2">cv. XS01</strain>
    </source>
</reference>
<protein>
    <submittedName>
        <fullName evidence="1">Uncharacterized protein</fullName>
    </submittedName>
</protein>
<dbReference type="AlphaFoldDB" id="A0A2Z7CDA3"/>
<organism evidence="1 2">
    <name type="scientific">Dorcoceras hygrometricum</name>
    <dbReference type="NCBI Taxonomy" id="472368"/>
    <lineage>
        <taxon>Eukaryota</taxon>
        <taxon>Viridiplantae</taxon>
        <taxon>Streptophyta</taxon>
        <taxon>Embryophyta</taxon>
        <taxon>Tracheophyta</taxon>
        <taxon>Spermatophyta</taxon>
        <taxon>Magnoliopsida</taxon>
        <taxon>eudicotyledons</taxon>
        <taxon>Gunneridae</taxon>
        <taxon>Pentapetalae</taxon>
        <taxon>asterids</taxon>
        <taxon>lamiids</taxon>
        <taxon>Lamiales</taxon>
        <taxon>Gesneriaceae</taxon>
        <taxon>Didymocarpoideae</taxon>
        <taxon>Trichosporeae</taxon>
        <taxon>Loxocarpinae</taxon>
        <taxon>Dorcoceras</taxon>
    </lineage>
</organism>
<proteinExistence type="predicted"/>
<evidence type="ECO:0000313" key="2">
    <source>
        <dbReference type="Proteomes" id="UP000250235"/>
    </source>
</evidence>
<accession>A0A2Z7CDA3</accession>